<accession>A0A0S4IU07</accession>
<feature type="region of interest" description="Disordered" evidence="1">
    <location>
        <begin position="121"/>
        <end position="151"/>
    </location>
</feature>
<dbReference type="AlphaFoldDB" id="A0A0S4IU07"/>
<gene>
    <name evidence="3" type="ORF">BSAL_67365</name>
</gene>
<evidence type="ECO:0000256" key="1">
    <source>
        <dbReference type="SAM" id="MobiDB-lite"/>
    </source>
</evidence>
<feature type="signal peptide" evidence="2">
    <location>
        <begin position="1"/>
        <end position="23"/>
    </location>
</feature>
<dbReference type="VEuPathDB" id="TriTrypDB:BSAL_67365"/>
<dbReference type="OrthoDB" id="272028at2759"/>
<keyword evidence="2" id="KW-0732">Signal</keyword>
<proteinExistence type="predicted"/>
<feature type="chain" id="PRO_5006621623" description="GPI-anchored surface protein" evidence="2">
    <location>
        <begin position="24"/>
        <end position="722"/>
    </location>
</feature>
<dbReference type="OMA" id="YFTQFEY"/>
<evidence type="ECO:0000313" key="4">
    <source>
        <dbReference type="Proteomes" id="UP000051952"/>
    </source>
</evidence>
<organism evidence="3 4">
    <name type="scientific">Bodo saltans</name>
    <name type="common">Flagellated protozoan</name>
    <dbReference type="NCBI Taxonomy" id="75058"/>
    <lineage>
        <taxon>Eukaryota</taxon>
        <taxon>Discoba</taxon>
        <taxon>Euglenozoa</taxon>
        <taxon>Kinetoplastea</taxon>
        <taxon>Metakinetoplastina</taxon>
        <taxon>Eubodonida</taxon>
        <taxon>Bodonidae</taxon>
        <taxon>Bodo</taxon>
    </lineage>
</organism>
<evidence type="ECO:0008006" key="5">
    <source>
        <dbReference type="Google" id="ProtNLM"/>
    </source>
</evidence>
<dbReference type="Proteomes" id="UP000051952">
    <property type="component" value="Unassembled WGS sequence"/>
</dbReference>
<dbReference type="EMBL" id="CYKH01000450">
    <property type="protein sequence ID" value="CUF92691.1"/>
    <property type="molecule type" value="Genomic_DNA"/>
</dbReference>
<feature type="compositionally biased region" description="Acidic residues" evidence="1">
    <location>
        <begin position="697"/>
        <end position="713"/>
    </location>
</feature>
<evidence type="ECO:0000256" key="2">
    <source>
        <dbReference type="SAM" id="SignalP"/>
    </source>
</evidence>
<keyword evidence="4" id="KW-1185">Reference proteome</keyword>
<feature type="region of interest" description="Disordered" evidence="1">
    <location>
        <begin position="691"/>
        <end position="722"/>
    </location>
</feature>
<protein>
    <recommendedName>
        <fullName evidence="5">GPI-anchored surface protein</fullName>
    </recommendedName>
</protein>
<name>A0A0S4IU07_BODSA</name>
<feature type="compositionally biased region" description="Polar residues" evidence="1">
    <location>
        <begin position="141"/>
        <end position="151"/>
    </location>
</feature>
<evidence type="ECO:0000313" key="3">
    <source>
        <dbReference type="EMBL" id="CUF92691.1"/>
    </source>
</evidence>
<sequence length="722" mass="79688">MRSLFTSLSIRSSILCAALCCRAQNSSTAVPVPQASPSVHPDLLDRLEIILHDSAGRLPTTALYDALPVDIRKMHVRPHRTLLQAIRTYEASTSSPLFRVCDDGLSVELASAFPLSIETRAAPAATTQERASAPKDKKATSHPSPQPSLSLENDVVVEISRDNVPLNPLLFAFPPSTRSRSALSSTGTTARWLASDNDFYFGVPLGDVPTPPAQIDASKSTKSEGLDEAIAATMTVASFTAYIPLFFVPMSEVVQALPEGYTEQHIDQYLATAKTVQVVTVAGVRYIRISGGFGQVNVDGAAEAAELFSKYRPDPSIAPAFEAAFEGVVDKWMPLPMLLQRSDHRAIERLPFQGPASILFFAQMQHLFNFSPDGDGSVLLRPPQYSGLSAETSPVPYAISKFIQALPTEGFIAVDALTSQLPEDVVEEIKLFFPSMEYFVRSHGGVFYVTSELERSADGSINNEDSSEAPSTPVLKVCRARYKERLNRKSLPLHEQLELAIRDRRKRDARSIRRKIALMESSDSPLIDRETLAKEIYKALPRRGHAKLKTFMRGTLPDDVLNFMPKNYQKFFAGFPELFQIFELGQATNWCISRAGQQLPRGVLKKDFTDEEIVRIIAQYVSRFGPRTMSTVYLNIPAGASSAIKSRHMDMFNFIRKYPETFNLVMPIDQGNAKSAAVVLLLQLPVGGGDNSHFNDDGDDEQFNEIERDDDNDGASSKDGQL</sequence>
<reference evidence="4" key="1">
    <citation type="submission" date="2015-09" db="EMBL/GenBank/DDBJ databases">
        <authorList>
            <consortium name="Pathogen Informatics"/>
        </authorList>
    </citation>
    <scope>NUCLEOTIDE SEQUENCE [LARGE SCALE GENOMIC DNA]</scope>
    <source>
        <strain evidence="4">Lake Konstanz</strain>
    </source>
</reference>